<dbReference type="RefSeq" id="WP_219238119.1">
    <property type="nucleotide sequence ID" value="NZ_JAHWZX010000007.1"/>
</dbReference>
<organism evidence="1 2">
    <name type="scientific">Stakelama flava</name>
    <dbReference type="NCBI Taxonomy" id="2860338"/>
    <lineage>
        <taxon>Bacteria</taxon>
        <taxon>Pseudomonadati</taxon>
        <taxon>Pseudomonadota</taxon>
        <taxon>Alphaproteobacteria</taxon>
        <taxon>Sphingomonadales</taxon>
        <taxon>Sphingomonadaceae</taxon>
        <taxon>Stakelama</taxon>
    </lineage>
</organism>
<name>A0ABS6XLH4_9SPHN</name>
<dbReference type="Proteomes" id="UP001197214">
    <property type="component" value="Unassembled WGS sequence"/>
</dbReference>
<proteinExistence type="predicted"/>
<dbReference type="InterPro" id="IPR032609">
    <property type="entry name" value="DUF4893"/>
</dbReference>
<evidence type="ECO:0000313" key="2">
    <source>
        <dbReference type="Proteomes" id="UP001197214"/>
    </source>
</evidence>
<protein>
    <submittedName>
        <fullName evidence="1">DUF4893 domain-containing protein</fullName>
    </submittedName>
</protein>
<dbReference type="PROSITE" id="PS51257">
    <property type="entry name" value="PROKAR_LIPOPROTEIN"/>
    <property type="match status" value="1"/>
</dbReference>
<gene>
    <name evidence="1" type="ORF">KY084_08935</name>
</gene>
<accession>A0ABS6XLH4</accession>
<dbReference type="Pfam" id="PF16233">
    <property type="entry name" value="DUF4893"/>
    <property type="match status" value="1"/>
</dbReference>
<dbReference type="EMBL" id="JAHWZX010000007">
    <property type="protein sequence ID" value="MBW4330996.1"/>
    <property type="molecule type" value="Genomic_DNA"/>
</dbReference>
<comment type="caution">
    <text evidence="1">The sequence shown here is derived from an EMBL/GenBank/DDBJ whole genome shotgun (WGS) entry which is preliminary data.</text>
</comment>
<keyword evidence="2" id="KW-1185">Reference proteome</keyword>
<reference evidence="1 2" key="1">
    <citation type="submission" date="2021-07" db="EMBL/GenBank/DDBJ databases">
        <title>Stakelama flava sp. nov., a novel endophytic bacterium isolated from branch of Kandelia candel.</title>
        <authorList>
            <person name="Tuo L."/>
        </authorList>
    </citation>
    <scope>NUCLEOTIDE SEQUENCE [LARGE SCALE GENOMIC DNA]</scope>
    <source>
        <strain evidence="1 2">CBK3Z-3</strain>
    </source>
</reference>
<evidence type="ECO:0000313" key="1">
    <source>
        <dbReference type="EMBL" id="MBW4330996.1"/>
    </source>
</evidence>
<sequence length="214" mass="23203">MALPKSATVLVAIVSLGGCAHRTAARDGGNVDTAQTAPLDWRKVATDRDRERLRGWRDAWMAALPAARAAAPEAIAAHPALFDPDRALATPLPPPGDYSCRTYKLGAARSGLRDFLAYPAYPCTVAREDNVLSLTRYGGSQRPVGLIFSDTATRGVFLGTLVLGNERSPLDYGRDRYRDMAGLVERIDDARWRLVLPSPAFESKLDIVEITPVG</sequence>